<keyword evidence="2" id="KW-1185">Reference proteome</keyword>
<dbReference type="AlphaFoldDB" id="A0A833W4Y2"/>
<dbReference type="Proteomes" id="UP000602510">
    <property type="component" value="Unassembled WGS sequence"/>
</dbReference>
<protein>
    <submittedName>
        <fullName evidence="1">Uncharacterized protein</fullName>
    </submittedName>
</protein>
<organism evidence="1 2">
    <name type="scientific">Phytophthora infestans</name>
    <name type="common">Potato late blight agent</name>
    <name type="synonym">Botrytis infestans</name>
    <dbReference type="NCBI Taxonomy" id="4787"/>
    <lineage>
        <taxon>Eukaryota</taxon>
        <taxon>Sar</taxon>
        <taxon>Stramenopiles</taxon>
        <taxon>Oomycota</taxon>
        <taxon>Peronosporomycetes</taxon>
        <taxon>Peronosporales</taxon>
        <taxon>Peronosporaceae</taxon>
        <taxon>Phytophthora</taxon>
    </lineage>
</organism>
<proteinExistence type="predicted"/>
<accession>A0A833W4Y2</accession>
<name>A0A833W4Y2_PHYIN</name>
<evidence type="ECO:0000313" key="1">
    <source>
        <dbReference type="EMBL" id="KAF4028732.1"/>
    </source>
</evidence>
<sequence>MLEHYLQIEGTAKQPDDIDTIRRVDSERIKTVLPILENVKSIMTGLQKKARLLELYTKLSK</sequence>
<dbReference type="EMBL" id="WSZM01000979">
    <property type="protein sequence ID" value="KAF4028732.1"/>
    <property type="molecule type" value="Genomic_DNA"/>
</dbReference>
<reference evidence="1" key="1">
    <citation type="submission" date="2020-04" db="EMBL/GenBank/DDBJ databases">
        <title>Hybrid Assembly of Korean Phytophthora infestans isolates.</title>
        <authorList>
            <person name="Prokchorchik M."/>
            <person name="Lee Y."/>
            <person name="Seo J."/>
            <person name="Cho J.-H."/>
            <person name="Park Y.-E."/>
            <person name="Jang D.-C."/>
            <person name="Im J.-S."/>
            <person name="Choi J.-G."/>
            <person name="Park H.-J."/>
            <person name="Lee G.-B."/>
            <person name="Lee Y.-G."/>
            <person name="Hong S.-Y."/>
            <person name="Cho K."/>
            <person name="Sohn K.H."/>
        </authorList>
    </citation>
    <scope>NUCLEOTIDE SEQUENCE</scope>
    <source>
        <strain evidence="1">KR_1_A1</strain>
    </source>
</reference>
<gene>
    <name evidence="1" type="ORF">GN244_ATG19579</name>
</gene>
<evidence type="ECO:0000313" key="2">
    <source>
        <dbReference type="Proteomes" id="UP000602510"/>
    </source>
</evidence>
<comment type="caution">
    <text evidence="1">The sequence shown here is derived from an EMBL/GenBank/DDBJ whole genome shotgun (WGS) entry which is preliminary data.</text>
</comment>